<organism evidence="8 9">
    <name type="scientific">Stackebrandtia albiflava</name>
    <dbReference type="NCBI Taxonomy" id="406432"/>
    <lineage>
        <taxon>Bacteria</taxon>
        <taxon>Bacillati</taxon>
        <taxon>Actinomycetota</taxon>
        <taxon>Actinomycetes</taxon>
        <taxon>Glycomycetales</taxon>
        <taxon>Glycomycetaceae</taxon>
        <taxon>Stackebrandtia</taxon>
    </lineage>
</organism>
<dbReference type="InterPro" id="IPR007816">
    <property type="entry name" value="ResB-like_domain"/>
</dbReference>
<evidence type="ECO:0000256" key="1">
    <source>
        <dbReference type="ARBA" id="ARBA00004141"/>
    </source>
</evidence>
<name>A0A562V2P5_9ACTN</name>
<feature type="transmembrane region" description="Helical" evidence="6">
    <location>
        <begin position="172"/>
        <end position="194"/>
    </location>
</feature>
<dbReference type="PANTHER" id="PTHR31566:SF0">
    <property type="entry name" value="CYTOCHROME C BIOGENESIS PROTEIN CCS1, CHLOROPLASTIC"/>
    <property type="match status" value="1"/>
</dbReference>
<gene>
    <name evidence="8" type="ORF">LX16_2925</name>
</gene>
<keyword evidence="4 6" id="KW-1133">Transmembrane helix</keyword>
<dbReference type="EMBL" id="VLLL01000006">
    <property type="protein sequence ID" value="TWJ12170.1"/>
    <property type="molecule type" value="Genomic_DNA"/>
</dbReference>
<dbReference type="RefSeq" id="WP_147139074.1">
    <property type="nucleotide sequence ID" value="NZ_BAABIJ010000002.1"/>
</dbReference>
<keyword evidence="5 6" id="KW-0472">Membrane</keyword>
<feature type="domain" description="ResB-like" evidence="7">
    <location>
        <begin position="24"/>
        <end position="499"/>
    </location>
</feature>
<evidence type="ECO:0000256" key="3">
    <source>
        <dbReference type="ARBA" id="ARBA00022748"/>
    </source>
</evidence>
<accession>A0A562V2P5</accession>
<proteinExistence type="predicted"/>
<evidence type="ECO:0000313" key="9">
    <source>
        <dbReference type="Proteomes" id="UP000321617"/>
    </source>
</evidence>
<feature type="transmembrane region" description="Helical" evidence="6">
    <location>
        <begin position="448"/>
        <end position="467"/>
    </location>
</feature>
<dbReference type="Proteomes" id="UP000321617">
    <property type="component" value="Unassembled WGS sequence"/>
</dbReference>
<reference evidence="8 9" key="1">
    <citation type="journal article" date="2013" name="Stand. Genomic Sci.">
        <title>Genomic Encyclopedia of Type Strains, Phase I: The one thousand microbial genomes (KMG-I) project.</title>
        <authorList>
            <person name="Kyrpides N.C."/>
            <person name="Woyke T."/>
            <person name="Eisen J.A."/>
            <person name="Garrity G."/>
            <person name="Lilburn T.G."/>
            <person name="Beck B.J."/>
            <person name="Whitman W.B."/>
            <person name="Hugenholtz P."/>
            <person name="Klenk H.P."/>
        </authorList>
    </citation>
    <scope>NUCLEOTIDE SEQUENCE [LARGE SCALE GENOMIC DNA]</scope>
    <source>
        <strain evidence="8 9">DSM 45044</strain>
    </source>
</reference>
<keyword evidence="3" id="KW-0201">Cytochrome c-type biogenesis</keyword>
<dbReference type="GO" id="GO:0016020">
    <property type="term" value="C:membrane"/>
    <property type="evidence" value="ECO:0007669"/>
    <property type="project" value="UniProtKB-SubCell"/>
</dbReference>
<dbReference type="InterPro" id="IPR023494">
    <property type="entry name" value="Cyt_c_bgen_Ccs1/CcsB/ResB"/>
</dbReference>
<evidence type="ECO:0000256" key="6">
    <source>
        <dbReference type="SAM" id="Phobius"/>
    </source>
</evidence>
<evidence type="ECO:0000313" key="8">
    <source>
        <dbReference type="EMBL" id="TWJ12170.1"/>
    </source>
</evidence>
<feature type="transmembrane region" description="Helical" evidence="6">
    <location>
        <begin position="80"/>
        <end position="99"/>
    </location>
</feature>
<dbReference type="Pfam" id="PF05140">
    <property type="entry name" value="ResB"/>
    <property type="match status" value="1"/>
</dbReference>
<evidence type="ECO:0000256" key="5">
    <source>
        <dbReference type="ARBA" id="ARBA00023136"/>
    </source>
</evidence>
<dbReference type="GO" id="GO:0017004">
    <property type="term" value="P:cytochrome complex assembly"/>
    <property type="evidence" value="ECO:0007669"/>
    <property type="project" value="UniProtKB-KW"/>
</dbReference>
<protein>
    <submittedName>
        <fullName evidence="8">Cytochrome c biogenesis protein</fullName>
    </submittedName>
</protein>
<evidence type="ECO:0000256" key="2">
    <source>
        <dbReference type="ARBA" id="ARBA00022692"/>
    </source>
</evidence>
<keyword evidence="2 6" id="KW-0812">Transmembrane</keyword>
<evidence type="ECO:0000259" key="7">
    <source>
        <dbReference type="Pfam" id="PF05140"/>
    </source>
</evidence>
<evidence type="ECO:0000256" key="4">
    <source>
        <dbReference type="ARBA" id="ARBA00022989"/>
    </source>
</evidence>
<keyword evidence="9" id="KW-1185">Reference proteome</keyword>
<comment type="caution">
    <text evidence="8">The sequence shown here is derived from an EMBL/GenBank/DDBJ whole genome shotgun (WGS) entry which is preliminary data.</text>
</comment>
<dbReference type="AlphaFoldDB" id="A0A562V2P5"/>
<comment type="subcellular location">
    <subcellularLocation>
        <location evidence="1">Membrane</location>
        <topology evidence="1">Multi-pass membrane protein</topology>
    </subcellularLocation>
</comment>
<dbReference type="PANTHER" id="PTHR31566">
    <property type="entry name" value="CYTOCHROME C BIOGENESIS PROTEIN CCS1, CHLOROPLASTIC"/>
    <property type="match status" value="1"/>
</dbReference>
<dbReference type="OrthoDB" id="3949537at2"/>
<sequence>MTSSAPRRKIVATLRRWWRQLTSMRTALVLLLILAVAAVPGSLLPQRSLNIEQVRAYYEANPDLAPVVDRLWGFDVYASPWFAAVYLLLFTSLIGCLVPRLRDHVKSLRTPPPQAPARMSLLPQHRELPERLDPDRVAKVLRHNRFRVTTRTTDAGVTLSAEKGYLREAGNLLFHFSLLGLLVGMAYGSLYGWYGNRILVAGEDGAFCNTLQQYDEYGLGPNVDSTDLPPFCLQLDDFTAKFLDNGQPTDFIADVRYGQGGEAPQDTYRLEVNHPLELDGASVFLLGHGYAPVISYTDRYGVTQVSTTAFLAQDAQLTSTGAAVFPDANVDPETGEADPDAEVAFEGILMPTTPEQPPFTTSVSPEADNPGLMLVTYRGDTGLDDGQPQSVYSVDAEQIADGSLEVVDIEPKVLSLGESMELDDGTTVTFEDLVPYATLQVREDPGELFVLGSAVAILAGLLPALIVKRRRVWVRVTDGGTEMGGLARTEYDGFAEEFDRIGDALSHARGERPKTKIGIES</sequence>